<evidence type="ECO:0000313" key="7">
    <source>
        <dbReference type="Proteomes" id="UP000248806"/>
    </source>
</evidence>
<keyword evidence="3" id="KW-1133">Transmembrane helix</keyword>
<dbReference type="SUPFAM" id="SSF53822">
    <property type="entry name" value="Periplasmic binding protein-like I"/>
    <property type="match status" value="1"/>
</dbReference>
<evidence type="ECO:0000256" key="2">
    <source>
        <dbReference type="ARBA" id="ARBA00022729"/>
    </source>
</evidence>
<evidence type="ECO:0000259" key="5">
    <source>
        <dbReference type="Pfam" id="PF13458"/>
    </source>
</evidence>
<evidence type="ECO:0000313" key="6">
    <source>
        <dbReference type="EMBL" id="PZW22435.1"/>
    </source>
</evidence>
<dbReference type="OrthoDB" id="160691at2"/>
<dbReference type="Gene3D" id="3.40.50.2300">
    <property type="match status" value="2"/>
</dbReference>
<sequence>MAYTNVDIRITSARGFIGRQDRYIATIVYGRQRERTQFSFPAEEWRALETDFREQGLRSISDMRGPVINDSNVVRRFGRVLFQALFDSNRAVARLYESIVAQEEEVRLRLYIEDSRLLNLPWEMLFDPRHNAYLALRRSPKFSIVRWNGRKQPDFELSVPKLRILIVTSQPRNMVDVAVERELENIRLVLSPLVRDGRVEMCVIEAKPGELGRVRNGTWHILHFIGHGERGELIMLDENGYARRVEAEAIPSELPLEVRLVILNSCYGGKQHQVFAFTSTANRLMLYGGVPAVLAMLHRIPNESAIVFARAFYTALIGQNEEVRSLESAVVQARSELYGNARESVHWATPVLYMSRGLDVKIGHKKPSPTPLWLVVLLIVLVLLSISFIFARYYLIDMQAGPTAPPVVTGCNVDSSLYTRTTEQQTPSLGTFTPDSGVYTRTVKNSVIGISNGGTFFDMQRGKEANELLSRAASEYQKGNDAAYDAYLRDIIDSVDPTNAEAQIYYENYRILKSGKPYITVVLGTSFTKSNMGGTRDVLQGAVTAQKNHNALLEGALNALPSRLPDNHFQGCPSVVVLIANSGDDENNTQLVADQIKTLARLHQSVVGVLGWTLSAHAINARSYLADSNLLMLSPTASSKGLTNTPRFYRIVPEDDRQAHLMVQYLAKRHSNSMKRVAIFRQLRDNYSSSLGNVFRENLEDVFPEVKIYNGQYFQGDAQSIEQALRQAVEGEGVKVICFAGYVGEASLLLNALQKHIDANDQRYRDILIVGGDAISILANYPANQRGLDHLLVTSFATSDEWEWLASRGIQQANERAVLQFRETYKRYFQNDQLQLANGFYGIDCDVMLGYDALNVLLETYRLMVAEGNGTCGRCLMSDALVKLQGDRIWQGVSGQISFQASGNNPVNKAVAIATVDVKKKQIKTEEVYGCFFPTVCRNP</sequence>
<accession>A0A326TYH3</accession>
<keyword evidence="2" id="KW-0732">Signal</keyword>
<name>A0A326TYH3_THEHA</name>
<dbReference type="EMBL" id="QKUF01000033">
    <property type="protein sequence ID" value="PZW22435.1"/>
    <property type="molecule type" value="Genomic_DNA"/>
</dbReference>
<dbReference type="InterPro" id="IPR051010">
    <property type="entry name" value="BCAA_transport"/>
</dbReference>
<keyword evidence="3" id="KW-0472">Membrane</keyword>
<dbReference type="InterPro" id="IPR028082">
    <property type="entry name" value="Peripla_BP_I"/>
</dbReference>
<proteinExistence type="inferred from homology"/>
<dbReference type="Pfam" id="PF12770">
    <property type="entry name" value="CHAT"/>
    <property type="match status" value="1"/>
</dbReference>
<dbReference type="Pfam" id="PF13458">
    <property type="entry name" value="Peripla_BP_6"/>
    <property type="match status" value="1"/>
</dbReference>
<dbReference type="PANTHER" id="PTHR30483">
    <property type="entry name" value="LEUCINE-SPECIFIC-BINDING PROTEIN"/>
    <property type="match status" value="1"/>
</dbReference>
<reference evidence="6 7" key="1">
    <citation type="submission" date="2018-06" db="EMBL/GenBank/DDBJ databases">
        <title>Genomic Encyclopedia of Archaeal and Bacterial Type Strains, Phase II (KMG-II): from individual species to whole genera.</title>
        <authorList>
            <person name="Goeker M."/>
        </authorList>
    </citation>
    <scope>NUCLEOTIDE SEQUENCE [LARGE SCALE GENOMIC DNA]</scope>
    <source>
        <strain evidence="6 7">ATCC BAA-1881</strain>
    </source>
</reference>
<keyword evidence="3" id="KW-0812">Transmembrane</keyword>
<comment type="caution">
    <text evidence="6">The sequence shown here is derived from an EMBL/GenBank/DDBJ whole genome shotgun (WGS) entry which is preliminary data.</text>
</comment>
<protein>
    <submittedName>
        <fullName evidence="6">ABC-type branched-subunit amino acid transport system substrate-binding protein</fullName>
    </submittedName>
</protein>
<dbReference type="InterPro" id="IPR028081">
    <property type="entry name" value="Leu-bd"/>
</dbReference>
<feature type="domain" description="Leucine-binding protein" evidence="5">
    <location>
        <begin position="582"/>
        <end position="832"/>
    </location>
</feature>
<dbReference type="Proteomes" id="UP000248806">
    <property type="component" value="Unassembled WGS sequence"/>
</dbReference>
<keyword evidence="7" id="KW-1185">Reference proteome</keyword>
<dbReference type="PANTHER" id="PTHR30483:SF6">
    <property type="entry name" value="PERIPLASMIC BINDING PROTEIN OF ABC TRANSPORTER FOR NATURAL AMINO ACIDS"/>
    <property type="match status" value="1"/>
</dbReference>
<dbReference type="InterPro" id="IPR024983">
    <property type="entry name" value="CHAT_dom"/>
</dbReference>
<dbReference type="RefSeq" id="WP_111325710.1">
    <property type="nucleotide sequence ID" value="NZ_BIFX01000001.1"/>
</dbReference>
<feature type="transmembrane region" description="Helical" evidence="3">
    <location>
        <begin position="372"/>
        <end position="395"/>
    </location>
</feature>
<feature type="domain" description="CHAT" evidence="4">
    <location>
        <begin position="76"/>
        <end position="352"/>
    </location>
</feature>
<evidence type="ECO:0000256" key="1">
    <source>
        <dbReference type="ARBA" id="ARBA00010062"/>
    </source>
</evidence>
<dbReference type="AlphaFoldDB" id="A0A326TYH3"/>
<gene>
    <name evidence="6" type="ORF">EI42_05457</name>
</gene>
<organism evidence="6 7">
    <name type="scientific">Thermosporothrix hazakensis</name>
    <dbReference type="NCBI Taxonomy" id="644383"/>
    <lineage>
        <taxon>Bacteria</taxon>
        <taxon>Bacillati</taxon>
        <taxon>Chloroflexota</taxon>
        <taxon>Ktedonobacteria</taxon>
        <taxon>Ktedonobacterales</taxon>
        <taxon>Thermosporotrichaceae</taxon>
        <taxon>Thermosporothrix</taxon>
    </lineage>
</organism>
<comment type="similarity">
    <text evidence="1">Belongs to the leucine-binding protein family.</text>
</comment>
<evidence type="ECO:0000256" key="3">
    <source>
        <dbReference type="SAM" id="Phobius"/>
    </source>
</evidence>
<evidence type="ECO:0000259" key="4">
    <source>
        <dbReference type="Pfam" id="PF12770"/>
    </source>
</evidence>